<reference evidence="2 3" key="1">
    <citation type="submission" date="2019-07" db="EMBL/GenBank/DDBJ databases">
        <authorList>
            <person name="Jastrzebski P J."/>
            <person name="Paukszto L."/>
            <person name="Jastrzebski P J."/>
        </authorList>
    </citation>
    <scope>NUCLEOTIDE SEQUENCE [LARGE SCALE GENOMIC DNA]</scope>
    <source>
        <strain evidence="2 3">WMS-il1</strain>
    </source>
</reference>
<gene>
    <name evidence="2" type="ORF">WMSIL1_LOCUS10496</name>
</gene>
<sequence length="57" mass="6334">MEPSKHKVVPPRLVSEPTVPKQQSVSKSCLLAHQTKSDMPPKGKQKSSLYSYLLLNS</sequence>
<accession>A0A564YXZ0</accession>
<name>A0A564YXZ0_HYMDI</name>
<feature type="compositionally biased region" description="Low complexity" evidence="1">
    <location>
        <begin position="47"/>
        <end position="57"/>
    </location>
</feature>
<dbReference type="Proteomes" id="UP000321570">
    <property type="component" value="Unassembled WGS sequence"/>
</dbReference>
<evidence type="ECO:0000256" key="1">
    <source>
        <dbReference type="SAM" id="MobiDB-lite"/>
    </source>
</evidence>
<protein>
    <submittedName>
        <fullName evidence="2">Uncharacterized protein</fullName>
    </submittedName>
</protein>
<dbReference type="EMBL" id="CABIJS010000444">
    <property type="protein sequence ID" value="VUZ51518.1"/>
    <property type="molecule type" value="Genomic_DNA"/>
</dbReference>
<evidence type="ECO:0000313" key="2">
    <source>
        <dbReference type="EMBL" id="VUZ51518.1"/>
    </source>
</evidence>
<proteinExistence type="predicted"/>
<organism evidence="2 3">
    <name type="scientific">Hymenolepis diminuta</name>
    <name type="common">Rat tapeworm</name>
    <dbReference type="NCBI Taxonomy" id="6216"/>
    <lineage>
        <taxon>Eukaryota</taxon>
        <taxon>Metazoa</taxon>
        <taxon>Spiralia</taxon>
        <taxon>Lophotrochozoa</taxon>
        <taxon>Platyhelminthes</taxon>
        <taxon>Cestoda</taxon>
        <taxon>Eucestoda</taxon>
        <taxon>Cyclophyllidea</taxon>
        <taxon>Hymenolepididae</taxon>
        <taxon>Hymenolepis</taxon>
    </lineage>
</organism>
<evidence type="ECO:0000313" key="3">
    <source>
        <dbReference type="Proteomes" id="UP000321570"/>
    </source>
</evidence>
<keyword evidence="3" id="KW-1185">Reference proteome</keyword>
<dbReference type="AlphaFoldDB" id="A0A564YXZ0"/>
<feature type="region of interest" description="Disordered" evidence="1">
    <location>
        <begin position="1"/>
        <end position="57"/>
    </location>
</feature>